<feature type="non-terminal residue" evidence="2">
    <location>
        <position position="271"/>
    </location>
</feature>
<dbReference type="AlphaFoldDB" id="X0VNL7"/>
<feature type="non-terminal residue" evidence="2">
    <location>
        <position position="1"/>
    </location>
</feature>
<feature type="compositionally biased region" description="Pro residues" evidence="1">
    <location>
        <begin position="183"/>
        <end position="233"/>
    </location>
</feature>
<organism evidence="2">
    <name type="scientific">marine sediment metagenome</name>
    <dbReference type="NCBI Taxonomy" id="412755"/>
    <lineage>
        <taxon>unclassified sequences</taxon>
        <taxon>metagenomes</taxon>
        <taxon>ecological metagenomes</taxon>
    </lineage>
</organism>
<dbReference type="EMBL" id="BARS01022268">
    <property type="protein sequence ID" value="GAG12757.1"/>
    <property type="molecule type" value="Genomic_DNA"/>
</dbReference>
<protein>
    <submittedName>
        <fullName evidence="2">Uncharacterized protein</fullName>
    </submittedName>
</protein>
<dbReference type="PRINTS" id="PR01217">
    <property type="entry name" value="PRICHEXTENSN"/>
</dbReference>
<evidence type="ECO:0000256" key="1">
    <source>
        <dbReference type="SAM" id="MobiDB-lite"/>
    </source>
</evidence>
<name>X0VNL7_9ZZZZ</name>
<gene>
    <name evidence="2" type="ORF">S01H1_35629</name>
</gene>
<accession>X0VNL7</accession>
<proteinExistence type="predicted"/>
<comment type="caution">
    <text evidence="2">The sequence shown here is derived from an EMBL/GenBank/DDBJ whole genome shotgun (WGS) entry which is preliminary data.</text>
</comment>
<sequence length="271" mass="28745">LPSALSHAARQGMFDQKAVFVDHAGWFEYPSLERLVGVTFESDWNETDQAVEGHIRLYDTPGGKIASKLIDELLSDPEMAPDIGLSIVFYPRWESPSPSEGEGRDGDLLSITGIDHIESIDLVFEPAADGRILQALSSLSVSSKPYSLSTNPKGEPNMTAEQVLNKNERPASEADPVPIEPEGTPPVQTPPSTPAPEPPSTPAPEPATTPAPEPPSTPAPEVPSSPASEPPSSPAQEPATPDLQPAQEPPVPNSQPAASTWIMAMAEATTR</sequence>
<feature type="region of interest" description="Disordered" evidence="1">
    <location>
        <begin position="167"/>
        <end position="271"/>
    </location>
</feature>
<reference evidence="2" key="1">
    <citation type="journal article" date="2014" name="Front. Microbiol.">
        <title>High frequency of phylogenetically diverse reductive dehalogenase-homologous genes in deep subseafloor sedimentary metagenomes.</title>
        <authorList>
            <person name="Kawai M."/>
            <person name="Futagami T."/>
            <person name="Toyoda A."/>
            <person name="Takaki Y."/>
            <person name="Nishi S."/>
            <person name="Hori S."/>
            <person name="Arai W."/>
            <person name="Tsubouchi T."/>
            <person name="Morono Y."/>
            <person name="Uchiyama I."/>
            <person name="Ito T."/>
            <person name="Fujiyama A."/>
            <person name="Inagaki F."/>
            <person name="Takami H."/>
        </authorList>
    </citation>
    <scope>NUCLEOTIDE SEQUENCE</scope>
    <source>
        <strain evidence="2">Expedition CK06-06</strain>
    </source>
</reference>
<evidence type="ECO:0000313" key="2">
    <source>
        <dbReference type="EMBL" id="GAG12757.1"/>
    </source>
</evidence>